<accession>A0A1H1YQA5</accession>
<dbReference type="Pfam" id="PF16925">
    <property type="entry name" value="TetR_C_13"/>
    <property type="match status" value="1"/>
</dbReference>
<organism evidence="6 7">
    <name type="scientific">Microlunatus soli</name>
    <dbReference type="NCBI Taxonomy" id="630515"/>
    <lineage>
        <taxon>Bacteria</taxon>
        <taxon>Bacillati</taxon>
        <taxon>Actinomycetota</taxon>
        <taxon>Actinomycetes</taxon>
        <taxon>Propionibacteriales</taxon>
        <taxon>Propionibacteriaceae</taxon>
        <taxon>Microlunatus</taxon>
    </lineage>
</organism>
<reference evidence="6 7" key="1">
    <citation type="submission" date="2016-10" db="EMBL/GenBank/DDBJ databases">
        <authorList>
            <person name="de Groot N.N."/>
        </authorList>
    </citation>
    <scope>NUCLEOTIDE SEQUENCE [LARGE SCALE GENOMIC DNA]</scope>
    <source>
        <strain evidence="6 7">DSM 21800</strain>
    </source>
</reference>
<dbReference type="GO" id="GO:0003677">
    <property type="term" value="F:DNA binding"/>
    <property type="evidence" value="ECO:0007669"/>
    <property type="project" value="UniProtKB-UniRule"/>
</dbReference>
<keyword evidence="2 4" id="KW-0238">DNA-binding</keyword>
<keyword evidence="7" id="KW-1185">Reference proteome</keyword>
<keyword evidence="1" id="KW-0805">Transcription regulation</keyword>
<dbReference type="InterPro" id="IPR009057">
    <property type="entry name" value="Homeodomain-like_sf"/>
</dbReference>
<dbReference type="Gene3D" id="1.10.357.10">
    <property type="entry name" value="Tetracycline Repressor, domain 2"/>
    <property type="match status" value="1"/>
</dbReference>
<feature type="domain" description="HTH tetR-type" evidence="5">
    <location>
        <begin position="6"/>
        <end position="66"/>
    </location>
</feature>
<dbReference type="RefSeq" id="WP_091528005.1">
    <property type="nucleotide sequence ID" value="NZ_LT629772.1"/>
</dbReference>
<dbReference type="Pfam" id="PF00440">
    <property type="entry name" value="TetR_N"/>
    <property type="match status" value="1"/>
</dbReference>
<dbReference type="PRINTS" id="PR00455">
    <property type="entry name" value="HTHTETR"/>
</dbReference>
<dbReference type="Proteomes" id="UP000199103">
    <property type="component" value="Chromosome I"/>
</dbReference>
<name>A0A1H1YQA5_9ACTN</name>
<evidence type="ECO:0000256" key="3">
    <source>
        <dbReference type="ARBA" id="ARBA00023163"/>
    </source>
</evidence>
<evidence type="ECO:0000256" key="4">
    <source>
        <dbReference type="PROSITE-ProRule" id="PRU00335"/>
    </source>
</evidence>
<dbReference type="InterPro" id="IPR011075">
    <property type="entry name" value="TetR_C"/>
</dbReference>
<dbReference type="OrthoDB" id="9805134at2"/>
<dbReference type="Gene3D" id="1.10.10.60">
    <property type="entry name" value="Homeodomain-like"/>
    <property type="match status" value="1"/>
</dbReference>
<dbReference type="SUPFAM" id="SSF46689">
    <property type="entry name" value="Homeodomain-like"/>
    <property type="match status" value="1"/>
</dbReference>
<evidence type="ECO:0000313" key="7">
    <source>
        <dbReference type="Proteomes" id="UP000199103"/>
    </source>
</evidence>
<dbReference type="PANTHER" id="PTHR47506">
    <property type="entry name" value="TRANSCRIPTIONAL REGULATORY PROTEIN"/>
    <property type="match status" value="1"/>
</dbReference>
<evidence type="ECO:0000259" key="5">
    <source>
        <dbReference type="PROSITE" id="PS50977"/>
    </source>
</evidence>
<dbReference type="SUPFAM" id="SSF48498">
    <property type="entry name" value="Tetracyclin repressor-like, C-terminal domain"/>
    <property type="match status" value="1"/>
</dbReference>
<evidence type="ECO:0000256" key="1">
    <source>
        <dbReference type="ARBA" id="ARBA00023015"/>
    </source>
</evidence>
<keyword evidence="3" id="KW-0804">Transcription</keyword>
<dbReference type="EMBL" id="LT629772">
    <property type="protein sequence ID" value="SDT23591.1"/>
    <property type="molecule type" value="Genomic_DNA"/>
</dbReference>
<dbReference type="PROSITE" id="PS50977">
    <property type="entry name" value="HTH_TETR_2"/>
    <property type="match status" value="1"/>
</dbReference>
<dbReference type="AlphaFoldDB" id="A0A1H1YQA5"/>
<proteinExistence type="predicted"/>
<dbReference type="PANTHER" id="PTHR47506:SF1">
    <property type="entry name" value="HTH-TYPE TRANSCRIPTIONAL REGULATOR YJDC"/>
    <property type="match status" value="1"/>
</dbReference>
<gene>
    <name evidence="6" type="ORF">SAMN04489812_4717</name>
</gene>
<feature type="DNA-binding region" description="H-T-H motif" evidence="4">
    <location>
        <begin position="29"/>
        <end position="48"/>
    </location>
</feature>
<sequence length="204" mass="21815">MARTRGYDEDTVVAAAQDQFWATGYRGTSLDMLLSATGLGKGSLYNSFGSKRALYLRAFDRYCHDQLAEIAAGLDGPDHKAAARLRRYIDTQIGGLGRRRGQQDVPRGCFIAKAAAEMAAEDPEVAAIATRALERLGDLLADCIRAAQRAGDIDPDRSARALGRMLLVAQRGAEALAEAGVGSAVMKDVAKELTSSVLPELSRT</sequence>
<protein>
    <submittedName>
        <fullName evidence="6">DNA-binding transcriptional regulator, AcrR family</fullName>
    </submittedName>
</protein>
<dbReference type="InterPro" id="IPR001647">
    <property type="entry name" value="HTH_TetR"/>
</dbReference>
<evidence type="ECO:0000256" key="2">
    <source>
        <dbReference type="ARBA" id="ARBA00023125"/>
    </source>
</evidence>
<evidence type="ECO:0000313" key="6">
    <source>
        <dbReference type="EMBL" id="SDT23591.1"/>
    </source>
</evidence>
<dbReference type="InterPro" id="IPR036271">
    <property type="entry name" value="Tet_transcr_reg_TetR-rel_C_sf"/>
</dbReference>
<dbReference type="STRING" id="630515.SAMN04489812_4717"/>